<dbReference type="Proteomes" id="UP001596242">
    <property type="component" value="Unassembled WGS sequence"/>
</dbReference>
<comment type="caution">
    <text evidence="2">The sequence shown here is derived from an EMBL/GenBank/DDBJ whole genome shotgun (WGS) entry which is preliminary data.</text>
</comment>
<proteinExistence type="predicted"/>
<evidence type="ECO:0000256" key="1">
    <source>
        <dbReference type="SAM" id="Phobius"/>
    </source>
</evidence>
<evidence type="ECO:0008006" key="4">
    <source>
        <dbReference type="Google" id="ProtNLM"/>
    </source>
</evidence>
<accession>A0ABW1LWU3</accession>
<reference evidence="3" key="1">
    <citation type="journal article" date="2019" name="Int. J. Syst. Evol. Microbiol.">
        <title>The Global Catalogue of Microorganisms (GCM) 10K type strain sequencing project: providing services to taxonomists for standard genome sequencing and annotation.</title>
        <authorList>
            <consortium name="The Broad Institute Genomics Platform"/>
            <consortium name="The Broad Institute Genome Sequencing Center for Infectious Disease"/>
            <person name="Wu L."/>
            <person name="Ma J."/>
        </authorList>
    </citation>
    <scope>NUCLEOTIDE SEQUENCE [LARGE SCALE GENOMIC DNA]</scope>
    <source>
        <strain evidence="3">JCM 12763</strain>
    </source>
</reference>
<feature type="transmembrane region" description="Helical" evidence="1">
    <location>
        <begin position="7"/>
        <end position="28"/>
    </location>
</feature>
<keyword evidence="1" id="KW-0812">Transmembrane</keyword>
<dbReference type="EMBL" id="JBHSPT010000021">
    <property type="protein sequence ID" value="MFC6055678.1"/>
    <property type="molecule type" value="Genomic_DNA"/>
</dbReference>
<name>A0ABW1LWU3_9ACTN</name>
<dbReference type="RefSeq" id="WP_386395250.1">
    <property type="nucleotide sequence ID" value="NZ_JBHSPT010000021.1"/>
</dbReference>
<gene>
    <name evidence="2" type="ORF">ACFP50_09470</name>
</gene>
<evidence type="ECO:0000313" key="2">
    <source>
        <dbReference type="EMBL" id="MFC6055678.1"/>
    </source>
</evidence>
<protein>
    <recommendedName>
        <fullName evidence="4">DUF1440 domain-containing protein</fullName>
    </recommendedName>
</protein>
<evidence type="ECO:0000313" key="3">
    <source>
        <dbReference type="Proteomes" id="UP001596242"/>
    </source>
</evidence>
<keyword evidence="1" id="KW-0472">Membrane</keyword>
<feature type="transmembrane region" description="Helical" evidence="1">
    <location>
        <begin position="67"/>
        <end position="88"/>
    </location>
</feature>
<keyword evidence="1" id="KW-1133">Transmembrane helix</keyword>
<keyword evidence="3" id="KW-1185">Reference proteome</keyword>
<organism evidence="2 3">
    <name type="scientific">Streptomyces pratens</name>
    <dbReference type="NCBI Taxonomy" id="887456"/>
    <lineage>
        <taxon>Bacteria</taxon>
        <taxon>Bacillati</taxon>
        <taxon>Actinomycetota</taxon>
        <taxon>Actinomycetes</taxon>
        <taxon>Kitasatosporales</taxon>
        <taxon>Streptomycetaceae</taxon>
        <taxon>Streptomyces</taxon>
    </lineage>
</organism>
<sequence>MRCVIRPLLYGTAAGAAGTTALNVVSYADMALRARPASATPEVTLRKLAAKLHVRIPGDGPALDNRVAGLAPLTGIASGLGMGALLSLVRGADRHPSKALEYAVAAVGAMIGTNGPMTALGVTDPRTWSTSDWVSDIVPHLAYAAVTVAVLDRLYATPSGGTVSR</sequence>